<dbReference type="AlphaFoldDB" id="A0A419Q9R0"/>
<organism evidence="1 2">
    <name type="scientific">Clonorchis sinensis</name>
    <name type="common">Chinese liver fluke</name>
    <dbReference type="NCBI Taxonomy" id="79923"/>
    <lineage>
        <taxon>Eukaryota</taxon>
        <taxon>Metazoa</taxon>
        <taxon>Spiralia</taxon>
        <taxon>Lophotrochozoa</taxon>
        <taxon>Platyhelminthes</taxon>
        <taxon>Trematoda</taxon>
        <taxon>Digenea</taxon>
        <taxon>Opisthorchiida</taxon>
        <taxon>Opisthorchiata</taxon>
        <taxon>Opisthorchiidae</taxon>
        <taxon>Clonorchis</taxon>
    </lineage>
</organism>
<dbReference type="Proteomes" id="UP000286415">
    <property type="component" value="Unassembled WGS sequence"/>
</dbReference>
<sequence>MRSDFKLEYQANSTAIFARWGFYQGAQCSRQILFGSIRYIYKDTVLCMKTNGKTCEKMVLFYKKVKTRVCAAITDVILPTLKLMTESTASGRHIQL</sequence>
<dbReference type="InParanoid" id="A0A419Q9R0"/>
<comment type="caution">
    <text evidence="1">The sequence shown here is derived from an EMBL/GenBank/DDBJ whole genome shotgun (WGS) entry which is preliminary data.</text>
</comment>
<dbReference type="EMBL" id="NIRI02000056">
    <property type="protein sequence ID" value="KAG5442676.1"/>
    <property type="molecule type" value="Genomic_DNA"/>
</dbReference>
<keyword evidence="2" id="KW-1185">Reference proteome</keyword>
<reference evidence="1 2" key="1">
    <citation type="journal article" date="2018" name="Biotechnol. Adv.">
        <title>Improved genomic resources and new bioinformatic workflow for the carcinogenic parasite Clonorchis sinensis: Biotechnological implications.</title>
        <authorList>
            <person name="Wang D."/>
            <person name="Korhonen P.K."/>
            <person name="Gasser R.B."/>
            <person name="Young N.D."/>
        </authorList>
    </citation>
    <scope>NUCLEOTIDE SEQUENCE [LARGE SCALE GENOMIC DNA]</scope>
    <source>
        <strain evidence="1">Cs-k2</strain>
    </source>
</reference>
<evidence type="ECO:0000313" key="2">
    <source>
        <dbReference type="Proteomes" id="UP000286415"/>
    </source>
</evidence>
<name>A0A419Q9R0_CLOSI</name>
<proteinExistence type="predicted"/>
<reference evidence="1 2" key="2">
    <citation type="journal article" date="2021" name="Genomics">
        <title>High-quality reference genome for Clonorchis sinensis.</title>
        <authorList>
            <person name="Young N.D."/>
            <person name="Stroehlein A.J."/>
            <person name="Kinkar L."/>
            <person name="Wang T."/>
            <person name="Sohn W.M."/>
            <person name="Chang B.C.H."/>
            <person name="Kaur P."/>
            <person name="Weisz D."/>
            <person name="Dudchenko O."/>
            <person name="Aiden E.L."/>
            <person name="Korhonen P.K."/>
            <person name="Gasser R.B."/>
        </authorList>
    </citation>
    <scope>NUCLEOTIDE SEQUENCE [LARGE SCALE GENOMIC DNA]</scope>
    <source>
        <strain evidence="1">Cs-k2</strain>
    </source>
</reference>
<protein>
    <submittedName>
        <fullName evidence="1">Uncharacterized protein</fullName>
    </submittedName>
</protein>
<accession>A0A419Q9R0</accession>
<gene>
    <name evidence="1" type="ORF">CSKR_111897</name>
</gene>
<evidence type="ECO:0000313" key="1">
    <source>
        <dbReference type="EMBL" id="KAG5442676.1"/>
    </source>
</evidence>